<dbReference type="RefSeq" id="WP_015827157.1">
    <property type="nucleotide sequence ID" value="NC_012982.1"/>
</dbReference>
<dbReference type="Gene3D" id="1.20.200.10">
    <property type="entry name" value="Fumarase/aspartase (Central domain)"/>
    <property type="match status" value="1"/>
</dbReference>
<dbReference type="AlphaFoldDB" id="C6XIR2"/>
<dbReference type="PROSITE" id="PS00488">
    <property type="entry name" value="PAL_HISTIDASE"/>
    <property type="match status" value="1"/>
</dbReference>
<organism evidence="1 2">
    <name type="scientific">Hirschia baltica (strain ATCC 49814 / DSM 5838 / IFAM 1418)</name>
    <dbReference type="NCBI Taxonomy" id="582402"/>
    <lineage>
        <taxon>Bacteria</taxon>
        <taxon>Pseudomonadati</taxon>
        <taxon>Pseudomonadota</taxon>
        <taxon>Alphaproteobacteria</taxon>
        <taxon>Hyphomonadales</taxon>
        <taxon>Hyphomonadaceae</taxon>
        <taxon>Hirschia</taxon>
    </lineage>
</organism>
<keyword evidence="2" id="KW-1185">Reference proteome</keyword>
<dbReference type="InterPro" id="IPR024083">
    <property type="entry name" value="Fumarase/histidase_N"/>
</dbReference>
<evidence type="ECO:0000313" key="2">
    <source>
        <dbReference type="Proteomes" id="UP000002745"/>
    </source>
</evidence>
<evidence type="ECO:0000313" key="1">
    <source>
        <dbReference type="EMBL" id="ACT59007.1"/>
    </source>
</evidence>
<sequence>MAADTGDFPSFTFGEAQLDTAILDDLASQRVQPRLSTNPDVLAVINNSAKHVTDLLKNDGKIYGVTTGYGDSVVRAVPPELVAELPLHLSRFHGCGMGRFLTPEETRATLAVRLVTLVRGWSGVSMDLVELLANMLRLDILPCIPSEGSVGASGDLTPLSYIAGALAGERDVLHKGEIKLSREAFAQEGLQEIILQPKEALAIMNGTAVMSALAGIALEQSKRLMAAATRLTSMCSLSILGNTRHFDARLFNAKPHQGQMLVAQRIREDLAPMQENHEAVRMQDRYSTRCAPHVIGVLQDAMPMLESVLNTEINSSNDNPLFDPETGDVLHGGHFYGGHVCMVADTLKTQVANLADLMDRQLATLVDTRYSNGLPSNLSGATGERAPINHGFKAVQIGVSAWTAEACKLTMPASVFSRSTECHNQDKVSMGTIAARDALRVNELTAQVAAAHMMAATQAIELRLKSGDLTELMVGPRVLAQVEKVRALAPFITEDQPMDVILRDVTAKLLTGELSVSF</sequence>
<dbReference type="InterPro" id="IPR001106">
    <property type="entry name" value="Aromatic_Lyase"/>
</dbReference>
<dbReference type="HOGENOM" id="CLU_014801_4_0_5"/>
<dbReference type="STRING" id="582402.Hbal_1315"/>
<keyword evidence="1" id="KW-0456">Lyase</keyword>
<accession>C6XIR2</accession>
<dbReference type="EMBL" id="CP001678">
    <property type="protein sequence ID" value="ACT59007.1"/>
    <property type="molecule type" value="Genomic_DNA"/>
</dbReference>
<dbReference type="KEGG" id="hba:Hbal_1315"/>
<reference evidence="2" key="1">
    <citation type="journal article" date="2011" name="J. Bacteriol.">
        <title>Genome sequences of eight morphologically diverse alphaproteobacteria.</title>
        <authorList>
            <consortium name="US DOE Joint Genome Institute"/>
            <person name="Brown P.J."/>
            <person name="Kysela D.T."/>
            <person name="Buechlein A."/>
            <person name="Hemmerich C."/>
            <person name="Brun Y.V."/>
        </authorList>
    </citation>
    <scope>NUCLEOTIDE SEQUENCE [LARGE SCALE GENOMIC DNA]</scope>
    <source>
        <strain evidence="2">ATCC 49814 / DSM 5838 / IFAM 1418</strain>
    </source>
</reference>
<dbReference type="CDD" id="cd00332">
    <property type="entry name" value="PAL-HAL"/>
    <property type="match status" value="1"/>
</dbReference>
<protein>
    <submittedName>
        <fullName evidence="1">Histidine ammonia-lyase</fullName>
        <ecNumber evidence="1">4.3.1.3</ecNumber>
    </submittedName>
</protein>
<dbReference type="InterPro" id="IPR008948">
    <property type="entry name" value="L-Aspartase-like"/>
</dbReference>
<dbReference type="Pfam" id="PF00221">
    <property type="entry name" value="Lyase_aromatic"/>
    <property type="match status" value="1"/>
</dbReference>
<dbReference type="PANTHER" id="PTHR10362">
    <property type="entry name" value="HISTIDINE AMMONIA-LYASE"/>
    <property type="match status" value="1"/>
</dbReference>
<dbReference type="eggNOG" id="COG2986">
    <property type="taxonomic scope" value="Bacteria"/>
</dbReference>
<dbReference type="Gene3D" id="1.10.275.10">
    <property type="entry name" value="Fumarase/aspartase (N-terminal domain)"/>
    <property type="match status" value="1"/>
</dbReference>
<dbReference type="Proteomes" id="UP000002745">
    <property type="component" value="Chromosome"/>
</dbReference>
<proteinExistence type="predicted"/>
<dbReference type="EC" id="4.3.1.3" evidence="1"/>
<dbReference type="OrthoDB" id="9806955at2"/>
<dbReference type="SUPFAM" id="SSF48557">
    <property type="entry name" value="L-aspartase-like"/>
    <property type="match status" value="1"/>
</dbReference>
<gene>
    <name evidence="1" type="ordered locus">Hbal_1315</name>
</gene>
<dbReference type="GO" id="GO:0004397">
    <property type="term" value="F:histidine ammonia-lyase activity"/>
    <property type="evidence" value="ECO:0007669"/>
    <property type="project" value="UniProtKB-EC"/>
</dbReference>
<dbReference type="InterPro" id="IPR022313">
    <property type="entry name" value="Phe/His_NH3-lyase_AS"/>
</dbReference>
<name>C6XIR2_HIRBI</name>
<dbReference type="FunFam" id="1.20.200.10:FF:000012">
    <property type="entry name" value="Tyrosine ammonia-lyase"/>
    <property type="match status" value="1"/>
</dbReference>